<organism evidence="2">
    <name type="scientific">Zea mays</name>
    <name type="common">Maize</name>
    <dbReference type="NCBI Taxonomy" id="4577"/>
    <lineage>
        <taxon>Eukaryota</taxon>
        <taxon>Viridiplantae</taxon>
        <taxon>Streptophyta</taxon>
        <taxon>Embryophyta</taxon>
        <taxon>Tracheophyta</taxon>
        <taxon>Spermatophyta</taxon>
        <taxon>Magnoliopsida</taxon>
        <taxon>Liliopsida</taxon>
        <taxon>Poales</taxon>
        <taxon>Poaceae</taxon>
        <taxon>PACMAD clade</taxon>
        <taxon>Panicoideae</taxon>
        <taxon>Andropogonodae</taxon>
        <taxon>Andropogoneae</taxon>
        <taxon>Tripsacinae</taxon>
        <taxon>Zea</taxon>
    </lineage>
</organism>
<accession>B6UIG5</accession>
<sequence length="156" mass="17272">MSDSSPAPGAYYSGPPAAPPPESKPVDGGQVNADVPGARTTYRSDPRVSSILLTIPPITFLVYCNCNDLGLFGKSRLLLLRPCCEIWRRRPAGQLRCSQGIGLLRQLLWVLLWRRNREIDRFSVGPRTMDGWMEHACPVIVCADESSICPDLFSLK</sequence>
<dbReference type="AlphaFoldDB" id="B6UIG5"/>
<feature type="compositionally biased region" description="Low complexity" evidence="1">
    <location>
        <begin position="1"/>
        <end position="15"/>
    </location>
</feature>
<evidence type="ECO:0000313" key="2">
    <source>
        <dbReference type="EMBL" id="ACG49148.1"/>
    </source>
</evidence>
<reference evidence="2" key="1">
    <citation type="journal article" date="2009" name="Plant Mol. Biol.">
        <title>Insights into corn genes derived from large-scale cDNA sequencing.</title>
        <authorList>
            <person name="Alexandrov N.N."/>
            <person name="Brover V.V."/>
            <person name="Freidin S."/>
            <person name="Troukhan M.E."/>
            <person name="Tatarinova T.V."/>
            <person name="Zhang H."/>
            <person name="Swaller T.J."/>
            <person name="Lu Y.P."/>
            <person name="Bouck J."/>
            <person name="Flavell R.B."/>
            <person name="Feldmann K.A."/>
        </authorList>
    </citation>
    <scope>NUCLEOTIDE SEQUENCE</scope>
</reference>
<evidence type="ECO:0000256" key="1">
    <source>
        <dbReference type="SAM" id="MobiDB-lite"/>
    </source>
</evidence>
<dbReference type="EMBL" id="EU977030">
    <property type="protein sequence ID" value="ACG49148.1"/>
    <property type="molecule type" value="mRNA"/>
</dbReference>
<proteinExistence type="evidence at transcript level"/>
<name>B6UIG5_MAIZE</name>
<feature type="region of interest" description="Disordered" evidence="1">
    <location>
        <begin position="1"/>
        <end position="41"/>
    </location>
</feature>
<protein>
    <submittedName>
        <fullName evidence="2">Uncharacterized protein</fullName>
    </submittedName>
</protein>